<dbReference type="RefSeq" id="WP_092322574.1">
    <property type="nucleotide sequence ID" value="NZ_FNFU01000005.1"/>
</dbReference>
<feature type="domain" description="Helix-turn-helix" evidence="1">
    <location>
        <begin position="16"/>
        <end position="70"/>
    </location>
</feature>
<dbReference type="SUPFAM" id="SSF46955">
    <property type="entry name" value="Putative DNA-binding domain"/>
    <property type="match status" value="1"/>
</dbReference>
<sequence>MTLTTLLRHAKEECTLLTVKDVAELTHLTEWWVRQLIAKGEIRAMNVGSYGKSTRWRIDPEDFNAWLASRENRPRDLMES</sequence>
<dbReference type="InterPro" id="IPR041657">
    <property type="entry name" value="HTH_17"/>
</dbReference>
<dbReference type="Proteomes" id="UP000198701">
    <property type="component" value="Unassembled WGS sequence"/>
</dbReference>
<evidence type="ECO:0000259" key="1">
    <source>
        <dbReference type="Pfam" id="PF12728"/>
    </source>
</evidence>
<dbReference type="AlphaFoldDB" id="A0A1G9B8L0"/>
<protein>
    <submittedName>
        <fullName evidence="2">DNA binding domain-containing protein, excisionase family</fullName>
    </submittedName>
</protein>
<evidence type="ECO:0000313" key="3">
    <source>
        <dbReference type="Proteomes" id="UP000198701"/>
    </source>
</evidence>
<accession>A0A1G9B8L0</accession>
<gene>
    <name evidence="2" type="ORF">SAMN05216282_10576</name>
</gene>
<dbReference type="Pfam" id="PF12728">
    <property type="entry name" value="HTH_17"/>
    <property type="match status" value="1"/>
</dbReference>
<dbReference type="NCBIfam" id="TIGR01764">
    <property type="entry name" value="excise"/>
    <property type="match status" value="1"/>
</dbReference>
<evidence type="ECO:0000313" key="2">
    <source>
        <dbReference type="EMBL" id="SDK35195.1"/>
    </source>
</evidence>
<organism evidence="2 3">
    <name type="scientific">Cryobacterium psychrotolerans</name>
    <dbReference type="NCBI Taxonomy" id="386301"/>
    <lineage>
        <taxon>Bacteria</taxon>
        <taxon>Bacillati</taxon>
        <taxon>Actinomycetota</taxon>
        <taxon>Actinomycetes</taxon>
        <taxon>Micrococcales</taxon>
        <taxon>Microbacteriaceae</taxon>
        <taxon>Cryobacterium</taxon>
    </lineage>
</organism>
<dbReference type="InterPro" id="IPR010093">
    <property type="entry name" value="SinI_DNA-bd"/>
</dbReference>
<dbReference type="GO" id="GO:0003677">
    <property type="term" value="F:DNA binding"/>
    <property type="evidence" value="ECO:0007669"/>
    <property type="project" value="InterPro"/>
</dbReference>
<name>A0A1G9B8L0_9MICO</name>
<dbReference type="InterPro" id="IPR009061">
    <property type="entry name" value="DNA-bd_dom_put_sf"/>
</dbReference>
<dbReference type="EMBL" id="FNFU01000005">
    <property type="protein sequence ID" value="SDK35195.1"/>
    <property type="molecule type" value="Genomic_DNA"/>
</dbReference>
<reference evidence="2 3" key="1">
    <citation type="submission" date="2016-10" db="EMBL/GenBank/DDBJ databases">
        <authorList>
            <person name="de Groot N.N."/>
        </authorList>
    </citation>
    <scope>NUCLEOTIDE SEQUENCE [LARGE SCALE GENOMIC DNA]</scope>
    <source>
        <strain evidence="2 3">CGMCC 1.5382</strain>
    </source>
</reference>
<keyword evidence="3" id="KW-1185">Reference proteome</keyword>
<dbReference type="STRING" id="386301.SAMN05216282_10576"/>
<proteinExistence type="predicted"/>
<dbReference type="OrthoDB" id="5118116at2"/>